<name>D6CNV5_THIA3</name>
<dbReference type="Proteomes" id="UP000002372">
    <property type="component" value="Chromosome"/>
</dbReference>
<dbReference type="SUPFAM" id="SSF51735">
    <property type="entry name" value="NAD(P)-binding Rossmann-fold domains"/>
    <property type="match status" value="1"/>
</dbReference>
<dbReference type="EMBL" id="CTRI01000008">
    <property type="protein sequence ID" value="CQR31127.1"/>
    <property type="molecule type" value="Genomic_DNA"/>
</dbReference>
<dbReference type="OrthoDB" id="9786435at2"/>
<dbReference type="InterPro" id="IPR020904">
    <property type="entry name" value="Sc_DH/Rdtase_CS"/>
</dbReference>
<dbReference type="InterPro" id="IPR036291">
    <property type="entry name" value="NAD(P)-bd_dom_sf"/>
</dbReference>
<dbReference type="InterPro" id="IPR002347">
    <property type="entry name" value="SDR_fam"/>
</dbReference>
<dbReference type="Gene3D" id="3.40.50.720">
    <property type="entry name" value="NAD(P)-binding Rossmann-like Domain"/>
    <property type="match status" value="1"/>
</dbReference>
<dbReference type="HOGENOM" id="CLU_010194_1_2_4"/>
<dbReference type="GO" id="GO:0004316">
    <property type="term" value="F:3-oxoacyl-[acyl-carrier-protein] reductase (NADPH) activity"/>
    <property type="evidence" value="ECO:0007669"/>
    <property type="project" value="UniProtKB-EC"/>
</dbReference>
<dbReference type="KEGG" id="thi:THI_3652"/>
<gene>
    <name evidence="2" type="ordered locus">THI_3652</name>
    <name evidence="3" type="ORF">THICB1_160074</name>
</gene>
<evidence type="ECO:0000313" key="3">
    <source>
        <dbReference type="EMBL" id="CQR31127.1"/>
    </source>
</evidence>
<dbReference type="Proteomes" id="UP000078599">
    <property type="component" value="Unassembled WGS sequence"/>
</dbReference>
<evidence type="ECO:0000313" key="2">
    <source>
        <dbReference type="EMBL" id="CAZ90233.1"/>
    </source>
</evidence>
<reference evidence="2" key="3">
    <citation type="submission" date="2010-07" db="EMBL/GenBank/DDBJ databases">
        <authorList>
            <person name="Genoscope - CEA"/>
        </authorList>
    </citation>
    <scope>NUCLEOTIDE SEQUENCE</scope>
    <source>
        <strain evidence="2">3As</strain>
    </source>
</reference>
<sequence>MAALDFSGKTVLVTGASGGIGLAIAQAFGAHGATLELVDRVLPMQSSETRRLTAASAVTWHAADLGDASAVEALAQALQQRGVSVDVLVNNAGAEYPTPLDDEDPLAASRWSALLHNNVTSMYLLTRAVLPLMVQDTAVINQSSIWGKTGVAHFSAYVASKHAVIGLTRAFAAELAPRGIRVNTVCPGWVRTAAAMRSLHAMAARRGMEASALQAEILNGQAIATLLEPEDIAGTFLFLASSLAKGITGQSIVVDNGEFMN</sequence>
<dbReference type="CDD" id="cd05233">
    <property type="entry name" value="SDR_c"/>
    <property type="match status" value="1"/>
</dbReference>
<organism evidence="2 4">
    <name type="scientific">Thiomonas arsenitoxydans (strain DSM 22701 / CIP 110005 / 3As)</name>
    <dbReference type="NCBI Taxonomy" id="426114"/>
    <lineage>
        <taxon>Bacteria</taxon>
        <taxon>Pseudomonadati</taxon>
        <taxon>Pseudomonadota</taxon>
        <taxon>Betaproteobacteria</taxon>
        <taxon>Burkholderiales</taxon>
        <taxon>Thiomonas</taxon>
    </lineage>
</organism>
<protein>
    <submittedName>
        <fullName evidence="3">3-oxoacyl-(Acyl-carrier-protein) reductase</fullName>
        <ecNumber evidence="2 3">1.1.1.100</ecNumber>
    </submittedName>
    <submittedName>
        <fullName evidence="2">3-oxoacyl-[acyl-carrier-protein] reductase</fullName>
    </submittedName>
</protein>
<dbReference type="eggNOG" id="COG1028">
    <property type="taxonomic scope" value="Bacteria"/>
</dbReference>
<keyword evidence="2" id="KW-0560">Oxidoreductase</keyword>
<dbReference type="AlphaFoldDB" id="D6CNV5"/>
<reference evidence="3 5" key="4">
    <citation type="submission" date="2015-03" db="EMBL/GenBank/DDBJ databases">
        <authorList>
            <person name="Regsiter A."/>
            <person name="william w."/>
        </authorList>
    </citation>
    <scope>NUCLEOTIDE SEQUENCE [LARGE SCALE GENOMIC DNA]</scope>
    <source>
        <strain evidence="3 5">CB1</strain>
    </source>
</reference>
<evidence type="ECO:0000313" key="4">
    <source>
        <dbReference type="Proteomes" id="UP000002372"/>
    </source>
</evidence>
<accession>D6CNV5</accession>
<evidence type="ECO:0000313" key="5">
    <source>
        <dbReference type="Proteomes" id="UP000078599"/>
    </source>
</evidence>
<evidence type="ECO:0000256" key="1">
    <source>
        <dbReference type="ARBA" id="ARBA00006484"/>
    </source>
</evidence>
<dbReference type="EC" id="1.1.1.100" evidence="2 3"/>
<reference key="1">
    <citation type="submission" date="2009-07" db="EMBL/GenBank/DDBJ databases">
        <authorList>
            <person name="Genoscope - CEA"/>
        </authorList>
    </citation>
    <scope>NUCLEOTIDE SEQUENCE</scope>
    <source>
        <strain>3As</strain>
    </source>
</reference>
<dbReference type="PROSITE" id="PS00061">
    <property type="entry name" value="ADH_SHORT"/>
    <property type="match status" value="1"/>
</dbReference>
<dbReference type="RefSeq" id="WP_013107473.1">
    <property type="nucleotide sequence ID" value="NC_014145.1"/>
</dbReference>
<dbReference type="PRINTS" id="PR00080">
    <property type="entry name" value="SDRFAMILY"/>
</dbReference>
<comment type="similarity">
    <text evidence="1">Belongs to the short-chain dehydrogenases/reductases (SDR) family.</text>
</comment>
<dbReference type="PRINTS" id="PR00081">
    <property type="entry name" value="GDHRDH"/>
</dbReference>
<dbReference type="Pfam" id="PF13561">
    <property type="entry name" value="adh_short_C2"/>
    <property type="match status" value="1"/>
</dbReference>
<keyword evidence="5" id="KW-1185">Reference proteome</keyword>
<dbReference type="FunFam" id="3.40.50.720:FF:000084">
    <property type="entry name" value="Short-chain dehydrogenase reductase"/>
    <property type="match status" value="1"/>
</dbReference>
<proteinExistence type="inferred from homology"/>
<dbReference type="PANTHER" id="PTHR42760">
    <property type="entry name" value="SHORT-CHAIN DEHYDROGENASES/REDUCTASES FAMILY MEMBER"/>
    <property type="match status" value="1"/>
</dbReference>
<reference evidence="4" key="2">
    <citation type="journal article" date="2010" name="PLoS Genet.">
        <title>Structure, function, and evolution of the Thiomonas spp. genome.</title>
        <authorList>
            <person name="Arsene-Ploetze F."/>
            <person name="Koechler S."/>
            <person name="Marchal M."/>
            <person name="Coppee J.Y."/>
            <person name="Chandler M."/>
            <person name="Bonnefoy V."/>
            <person name="Brochier-Armanet C."/>
            <person name="Barakat M."/>
            <person name="Barbe V."/>
            <person name="Battaglia-Brunet F."/>
            <person name="Bruneel O."/>
            <person name="Bryan C.G."/>
            <person name="Cleiss-Arnold J."/>
            <person name="Cruveiller S."/>
            <person name="Erhardt M."/>
            <person name="Heinrich-Salmeron A."/>
            <person name="Hommais F."/>
            <person name="Joulian C."/>
            <person name="Krin E."/>
            <person name="Lieutaud A."/>
            <person name="Lievremont D."/>
            <person name="Michel C."/>
            <person name="Muller D."/>
            <person name="Ortet P."/>
            <person name="Proux C."/>
            <person name="Siguier P."/>
            <person name="Roche D."/>
            <person name="Rouy Z."/>
            <person name="Salvignol G."/>
            <person name="Slyemi D."/>
            <person name="Talla E."/>
            <person name="Weiss S."/>
            <person name="Weissenbach J."/>
            <person name="Medigue C."/>
            <person name="Bertin P.N."/>
        </authorList>
    </citation>
    <scope>NUCLEOTIDE SEQUENCE [LARGE SCALE GENOMIC DNA]</scope>
    <source>
        <strain evidence="4">DSM 22701 / CIP 110005 / 3As</strain>
    </source>
</reference>
<dbReference type="EMBL" id="FP475956">
    <property type="protein sequence ID" value="CAZ90233.1"/>
    <property type="molecule type" value="Genomic_DNA"/>
</dbReference>